<evidence type="ECO:0000256" key="2">
    <source>
        <dbReference type="ARBA" id="ARBA00022912"/>
    </source>
</evidence>
<dbReference type="SMART" id="SM00195">
    <property type="entry name" value="DSPc"/>
    <property type="match status" value="1"/>
</dbReference>
<dbReference type="InterPro" id="IPR029021">
    <property type="entry name" value="Prot-tyrosine_phosphatase-like"/>
</dbReference>
<organism evidence="5 6">
    <name type="scientific">Candidatus Sungiibacteriota bacterium</name>
    <dbReference type="NCBI Taxonomy" id="2750080"/>
    <lineage>
        <taxon>Bacteria</taxon>
        <taxon>Candidatus Sungiibacteriota</taxon>
    </lineage>
</organism>
<dbReference type="InterPro" id="IPR020422">
    <property type="entry name" value="TYR_PHOSPHATASE_DUAL_dom"/>
</dbReference>
<dbReference type="PROSITE" id="PS50054">
    <property type="entry name" value="TYR_PHOSPHATASE_DUAL"/>
    <property type="match status" value="1"/>
</dbReference>
<dbReference type="PROSITE" id="PS50056">
    <property type="entry name" value="TYR_PHOSPHATASE_2"/>
    <property type="match status" value="1"/>
</dbReference>
<dbReference type="PANTHER" id="PTHR10159:SF519">
    <property type="entry name" value="DUAL SPECIFICITY PROTEIN PHOSPHATASE MPK3"/>
    <property type="match status" value="1"/>
</dbReference>
<evidence type="ECO:0000259" key="3">
    <source>
        <dbReference type="PROSITE" id="PS50054"/>
    </source>
</evidence>
<dbReference type="InterPro" id="IPR000340">
    <property type="entry name" value="Dual-sp_phosphatase_cat-dom"/>
</dbReference>
<dbReference type="CDD" id="cd14498">
    <property type="entry name" value="DSP"/>
    <property type="match status" value="1"/>
</dbReference>
<evidence type="ECO:0000313" key="6">
    <source>
        <dbReference type="Proteomes" id="UP000595618"/>
    </source>
</evidence>
<gene>
    <name evidence="5" type="ORF">HYW89_00245</name>
</gene>
<keyword evidence="2" id="KW-0904">Protein phosphatase</keyword>
<dbReference type="Proteomes" id="UP000595618">
    <property type="component" value="Chromosome"/>
</dbReference>
<dbReference type="PANTHER" id="PTHR10159">
    <property type="entry name" value="DUAL SPECIFICITY PROTEIN PHOSPHATASE"/>
    <property type="match status" value="1"/>
</dbReference>
<dbReference type="GO" id="GO:0017017">
    <property type="term" value="F:MAP kinase tyrosine/serine/threonine phosphatase activity"/>
    <property type="evidence" value="ECO:0007669"/>
    <property type="project" value="TreeGrafter"/>
</dbReference>
<sequence length="188" mass="21305">MEDAEQTPVISQVLPHLYLGNFAAATNAALLRAYAIKGIISVTLDVEVPEKLCSDLGIVKTDFHIPDGFFRDDQKRLLSEIIPRIKNLESSQQNCLINCWAGKSRSVSLVTAYLVWGGMDFRRAYRLVTSRHPIAAAKPHTMYCFIKHTDGKFSLANGFLVFRRWLKNLAGYILKKTKQKIISYFIKP</sequence>
<evidence type="ECO:0000313" key="5">
    <source>
        <dbReference type="EMBL" id="QQG45358.1"/>
    </source>
</evidence>
<dbReference type="Pfam" id="PF00782">
    <property type="entry name" value="DSPc"/>
    <property type="match status" value="1"/>
</dbReference>
<dbReference type="InterPro" id="IPR000387">
    <property type="entry name" value="Tyr_Pase_dom"/>
</dbReference>
<dbReference type="GO" id="GO:0005737">
    <property type="term" value="C:cytoplasm"/>
    <property type="evidence" value="ECO:0007669"/>
    <property type="project" value="TreeGrafter"/>
</dbReference>
<proteinExistence type="predicted"/>
<reference evidence="5 6" key="1">
    <citation type="submission" date="2020-07" db="EMBL/GenBank/DDBJ databases">
        <title>Huge and variable diversity of episymbiotic CPR bacteria and DPANN archaea in groundwater ecosystems.</title>
        <authorList>
            <person name="He C.Y."/>
            <person name="Keren R."/>
            <person name="Whittaker M."/>
            <person name="Farag I.F."/>
            <person name="Doudna J."/>
            <person name="Cate J.H.D."/>
            <person name="Banfield J.F."/>
        </authorList>
    </citation>
    <scope>NUCLEOTIDE SEQUENCE [LARGE SCALE GENOMIC DNA]</scope>
    <source>
        <strain evidence="5">NC_groundwater_541_Ag_S-0.1um_46_50</strain>
    </source>
</reference>
<name>A0A7T5RJP4_9BACT</name>
<protein>
    <submittedName>
        <fullName evidence="5">Dual specificity protein phosphatase family protein</fullName>
    </submittedName>
</protein>
<evidence type="ECO:0000256" key="1">
    <source>
        <dbReference type="ARBA" id="ARBA00022801"/>
    </source>
</evidence>
<accession>A0A7T5RJP4</accession>
<evidence type="ECO:0000259" key="4">
    <source>
        <dbReference type="PROSITE" id="PS50056"/>
    </source>
</evidence>
<feature type="domain" description="Tyrosine-protein phosphatase" evidence="3">
    <location>
        <begin position="9"/>
        <end position="158"/>
    </location>
</feature>
<dbReference type="SUPFAM" id="SSF52799">
    <property type="entry name" value="(Phosphotyrosine protein) phosphatases II"/>
    <property type="match status" value="1"/>
</dbReference>
<dbReference type="AlphaFoldDB" id="A0A7T5RJP4"/>
<feature type="domain" description="Tyrosine specific protein phosphatases" evidence="4">
    <location>
        <begin position="79"/>
        <end position="143"/>
    </location>
</feature>
<dbReference type="GO" id="GO:0008330">
    <property type="term" value="F:protein tyrosine/threonine phosphatase activity"/>
    <property type="evidence" value="ECO:0007669"/>
    <property type="project" value="TreeGrafter"/>
</dbReference>
<dbReference type="GO" id="GO:0033550">
    <property type="term" value="F:MAP kinase tyrosine phosphatase activity"/>
    <property type="evidence" value="ECO:0007669"/>
    <property type="project" value="TreeGrafter"/>
</dbReference>
<dbReference type="EMBL" id="CP066690">
    <property type="protein sequence ID" value="QQG45358.1"/>
    <property type="molecule type" value="Genomic_DNA"/>
</dbReference>
<keyword evidence="1" id="KW-0378">Hydrolase</keyword>
<dbReference type="Gene3D" id="3.90.190.10">
    <property type="entry name" value="Protein tyrosine phosphatase superfamily"/>
    <property type="match status" value="1"/>
</dbReference>